<dbReference type="PANTHER" id="PTHR43591">
    <property type="entry name" value="METHYLTRANSFERASE"/>
    <property type="match status" value="1"/>
</dbReference>
<keyword evidence="1" id="KW-0808">Transferase</keyword>
<dbReference type="SUPFAM" id="SSF53335">
    <property type="entry name" value="S-adenosyl-L-methionine-dependent methyltransferases"/>
    <property type="match status" value="1"/>
</dbReference>
<dbReference type="AlphaFoldDB" id="A0A9W9FV17"/>
<keyword evidence="2" id="KW-1185">Reference proteome</keyword>
<evidence type="ECO:0000313" key="2">
    <source>
        <dbReference type="Proteomes" id="UP001149165"/>
    </source>
</evidence>
<dbReference type="GO" id="GO:0008168">
    <property type="term" value="F:methyltransferase activity"/>
    <property type="evidence" value="ECO:0007669"/>
    <property type="project" value="UniProtKB-KW"/>
</dbReference>
<name>A0A9W9FV17_9EURO</name>
<gene>
    <name evidence="1" type="ORF">N7456_003619</name>
</gene>
<dbReference type="Pfam" id="PF13489">
    <property type="entry name" value="Methyltransf_23"/>
    <property type="match status" value="1"/>
</dbReference>
<dbReference type="Gene3D" id="3.40.50.150">
    <property type="entry name" value="Vaccinia Virus protein VP39"/>
    <property type="match status" value="1"/>
</dbReference>
<comment type="caution">
    <text evidence="1">The sequence shown here is derived from an EMBL/GenBank/DDBJ whole genome shotgun (WGS) entry which is preliminary data.</text>
</comment>
<dbReference type="GO" id="GO:0032259">
    <property type="term" value="P:methylation"/>
    <property type="evidence" value="ECO:0007669"/>
    <property type="project" value="UniProtKB-KW"/>
</dbReference>
<dbReference type="EMBL" id="JAPQKH010000003">
    <property type="protein sequence ID" value="KAJ5106944.1"/>
    <property type="molecule type" value="Genomic_DNA"/>
</dbReference>
<reference evidence="1" key="1">
    <citation type="submission" date="2022-11" db="EMBL/GenBank/DDBJ databases">
        <authorList>
            <person name="Petersen C."/>
        </authorList>
    </citation>
    <scope>NUCLEOTIDE SEQUENCE</scope>
    <source>
        <strain evidence="1">IBT 30069</strain>
    </source>
</reference>
<dbReference type="InterPro" id="IPR029063">
    <property type="entry name" value="SAM-dependent_MTases_sf"/>
</dbReference>
<sequence length="305" mass="34099">MSATVASSTVPSGPKGNAFVGTEGVYHLPHHQKEIERLQKQHDFFLSSTNGVHLTVPVDDKLDWRVLDSGAADGNWLRSLAQAYPAKNWSLHGVDIGSALFPPASARAPTLDLQELDIRQPVPESLRWNSGFDLIHQRLLIWGLQGPEWPQVLRNQLTLLKPGGWIQLVEAQWVDRDIHFDPVRSPNLAKMSIMQKWSTAAFGMNIYIAYELGDLLRQAGFNNIQKTTFKLGYGAEAREEHWREPSAEMWVDTFRSLGHKLPTGGIPGVAKNAEEFDAFLDALKEEVLEQGYAPQINFVIGQKAT</sequence>
<organism evidence="1 2">
    <name type="scientific">Penicillium angulare</name>
    <dbReference type="NCBI Taxonomy" id="116970"/>
    <lineage>
        <taxon>Eukaryota</taxon>
        <taxon>Fungi</taxon>
        <taxon>Dikarya</taxon>
        <taxon>Ascomycota</taxon>
        <taxon>Pezizomycotina</taxon>
        <taxon>Eurotiomycetes</taxon>
        <taxon>Eurotiomycetidae</taxon>
        <taxon>Eurotiales</taxon>
        <taxon>Aspergillaceae</taxon>
        <taxon>Penicillium</taxon>
    </lineage>
</organism>
<protein>
    <submittedName>
        <fullName evidence="1">Methyltransferase</fullName>
    </submittedName>
</protein>
<dbReference type="PANTHER" id="PTHR43591:SF105">
    <property type="entry name" value="METHYLTRANSFERASE DOMAIN-CONTAINING PROTEIN-RELATED"/>
    <property type="match status" value="1"/>
</dbReference>
<accession>A0A9W9FV17</accession>
<dbReference type="CDD" id="cd02440">
    <property type="entry name" value="AdoMet_MTases"/>
    <property type="match status" value="1"/>
</dbReference>
<keyword evidence="1" id="KW-0489">Methyltransferase</keyword>
<evidence type="ECO:0000313" key="1">
    <source>
        <dbReference type="EMBL" id="KAJ5106944.1"/>
    </source>
</evidence>
<dbReference type="Proteomes" id="UP001149165">
    <property type="component" value="Unassembled WGS sequence"/>
</dbReference>
<proteinExistence type="predicted"/>
<reference evidence="1" key="2">
    <citation type="journal article" date="2023" name="IMA Fungus">
        <title>Comparative genomic study of the Penicillium genus elucidates a diverse pangenome and 15 lateral gene transfer events.</title>
        <authorList>
            <person name="Petersen C."/>
            <person name="Sorensen T."/>
            <person name="Nielsen M.R."/>
            <person name="Sondergaard T.E."/>
            <person name="Sorensen J.L."/>
            <person name="Fitzpatrick D.A."/>
            <person name="Frisvad J.C."/>
            <person name="Nielsen K.L."/>
        </authorList>
    </citation>
    <scope>NUCLEOTIDE SEQUENCE</scope>
    <source>
        <strain evidence="1">IBT 30069</strain>
    </source>
</reference>
<dbReference type="OrthoDB" id="184880at2759"/>